<dbReference type="PANTHER" id="PTHR11214">
    <property type="entry name" value="BETA-1,3-N-ACETYLGLUCOSAMINYLTRANSFERASE"/>
    <property type="match status" value="1"/>
</dbReference>
<evidence type="ECO:0000256" key="4">
    <source>
        <dbReference type="ARBA" id="ARBA00022679"/>
    </source>
</evidence>
<dbReference type="GO" id="GO:0016758">
    <property type="term" value="F:hexosyltransferase activity"/>
    <property type="evidence" value="ECO:0007669"/>
    <property type="project" value="InterPro"/>
</dbReference>
<sequence length="465" mass="54963">MKVPLWYRICRNFWLPLGIFFFLWFFISPILLKKLDSSSLYVERLEEEKSSQTTVVDTADFPTEIYFRERKNSTSLTSETTSQSRLRKEKASYWVNDEKIEVFLFVAVASAPECEKRRSTIRATWAQYFQNAQVPIETQNLKDGNVRQNVTSLIHDIKKRPIWHMLFFIGRSSSPKVQERVEEEAKVFGDVILLPYQEGYYNLTLKTLAMFQWASQHVNSSFVFKADDDVYLHIPRLIEWLEECPKAEFYSGHGSYDKKPIREPITHKWYISEEEYPYSFFPDYCNGNGYVMSMDLVHRVASCFPRDWSCSWITEKMQDVQDASFRKEAYKRCRQSLANDCGLYIKFEDVTIGSILLNYNEAQAFYNETMTRASTKQQSSIANKPNSSSPMNRLRCRHEPRIINEPEAVRQWGGLVKRSRCREDFIMIHRVRPAQMWRYFYTGLEAKMCDEPEFYPDPVSHLKQK</sequence>
<dbReference type="GeneID" id="17088618"/>
<dbReference type="OrthoDB" id="2139606at2759"/>
<comment type="similarity">
    <text evidence="2 10">Belongs to the glycosyltransferase 31 family.</text>
</comment>
<evidence type="ECO:0000256" key="7">
    <source>
        <dbReference type="ARBA" id="ARBA00022989"/>
    </source>
</evidence>
<dbReference type="EC" id="2.4.1.-" evidence="10"/>
<keyword evidence="7 10" id="KW-1133">Transmembrane helix</keyword>
<dbReference type="eggNOG" id="KOG2287">
    <property type="taxonomic scope" value="Eukaryota"/>
</dbReference>
<keyword evidence="3 10" id="KW-0328">Glycosyltransferase</keyword>
<evidence type="ECO:0000256" key="9">
    <source>
        <dbReference type="ARBA" id="ARBA00023136"/>
    </source>
</evidence>
<keyword evidence="12" id="KW-1185">Reference proteome</keyword>
<evidence type="ECO:0000256" key="8">
    <source>
        <dbReference type="ARBA" id="ARBA00023034"/>
    </source>
</evidence>
<evidence type="ECO:0000256" key="5">
    <source>
        <dbReference type="ARBA" id="ARBA00022692"/>
    </source>
</evidence>
<dbReference type="Gene3D" id="3.90.550.50">
    <property type="match status" value="1"/>
</dbReference>
<dbReference type="GO" id="GO:0000139">
    <property type="term" value="C:Golgi membrane"/>
    <property type="evidence" value="ECO:0007669"/>
    <property type="project" value="UniProtKB-SubCell"/>
</dbReference>
<keyword evidence="5 10" id="KW-0812">Transmembrane</keyword>
<evidence type="ECO:0000256" key="10">
    <source>
        <dbReference type="RuleBase" id="RU363063"/>
    </source>
</evidence>
<dbReference type="Gramene" id="EME29851">
    <property type="protein sequence ID" value="EME29851"/>
    <property type="gene ID" value="Gasu_28490"/>
</dbReference>
<gene>
    <name evidence="11" type="ORF">Gasu_28490</name>
</gene>
<accession>M2W2D9</accession>
<evidence type="ECO:0000256" key="2">
    <source>
        <dbReference type="ARBA" id="ARBA00008661"/>
    </source>
</evidence>
<keyword evidence="6 10" id="KW-0735">Signal-anchor</keyword>
<dbReference type="Proteomes" id="UP000030680">
    <property type="component" value="Unassembled WGS sequence"/>
</dbReference>
<keyword evidence="8 10" id="KW-0333">Golgi apparatus</keyword>
<dbReference type="EMBL" id="KB454505">
    <property type="protein sequence ID" value="EME29851.1"/>
    <property type="molecule type" value="Genomic_DNA"/>
</dbReference>
<dbReference type="GO" id="GO:0006493">
    <property type="term" value="P:protein O-linked glycosylation"/>
    <property type="evidence" value="ECO:0007669"/>
    <property type="project" value="TreeGrafter"/>
</dbReference>
<reference evidence="12" key="1">
    <citation type="journal article" date="2013" name="Science">
        <title>Gene transfer from bacteria and archaea facilitated evolution of an extremophilic eukaryote.</title>
        <authorList>
            <person name="Schonknecht G."/>
            <person name="Chen W.H."/>
            <person name="Ternes C.M."/>
            <person name="Barbier G.G."/>
            <person name="Shrestha R.P."/>
            <person name="Stanke M."/>
            <person name="Brautigam A."/>
            <person name="Baker B.J."/>
            <person name="Banfield J.F."/>
            <person name="Garavito R.M."/>
            <person name="Carr K."/>
            <person name="Wilkerson C."/>
            <person name="Rensing S.A."/>
            <person name="Gagneul D."/>
            <person name="Dickenson N.E."/>
            <person name="Oesterhelt C."/>
            <person name="Lercher M.J."/>
            <person name="Weber A.P."/>
        </authorList>
    </citation>
    <scope>NUCLEOTIDE SEQUENCE [LARGE SCALE GENOMIC DNA]</scope>
    <source>
        <strain evidence="12">074W</strain>
    </source>
</reference>
<feature type="transmembrane region" description="Helical" evidence="10">
    <location>
        <begin position="12"/>
        <end position="32"/>
    </location>
</feature>
<dbReference type="PANTHER" id="PTHR11214:SF3">
    <property type="entry name" value="BETA-1,3-GALACTOSYLTRANSFERASE 6"/>
    <property type="match status" value="1"/>
</dbReference>
<dbReference type="InterPro" id="IPR002659">
    <property type="entry name" value="Glyco_trans_31"/>
</dbReference>
<dbReference type="Pfam" id="PF01762">
    <property type="entry name" value="Galactosyl_T"/>
    <property type="match status" value="1"/>
</dbReference>
<comment type="subcellular location">
    <subcellularLocation>
        <location evidence="1 10">Golgi apparatus membrane</location>
        <topology evidence="1 10">Single-pass type II membrane protein</topology>
    </subcellularLocation>
</comment>
<keyword evidence="9 10" id="KW-0472">Membrane</keyword>
<dbReference type="InterPro" id="IPR029044">
    <property type="entry name" value="Nucleotide-diphossugar_trans"/>
</dbReference>
<evidence type="ECO:0000256" key="3">
    <source>
        <dbReference type="ARBA" id="ARBA00022676"/>
    </source>
</evidence>
<dbReference type="RefSeq" id="XP_005706371.1">
    <property type="nucleotide sequence ID" value="XM_005706314.1"/>
</dbReference>
<evidence type="ECO:0000256" key="1">
    <source>
        <dbReference type="ARBA" id="ARBA00004323"/>
    </source>
</evidence>
<dbReference type="AlphaFoldDB" id="M2W2D9"/>
<dbReference type="KEGG" id="gsl:Gasu_28490"/>
<protein>
    <recommendedName>
        <fullName evidence="10">Hexosyltransferase</fullName>
        <ecNumber evidence="10">2.4.1.-</ecNumber>
    </recommendedName>
</protein>
<name>M2W2D9_GALSU</name>
<proteinExistence type="inferred from homology"/>
<dbReference type="SUPFAM" id="SSF53448">
    <property type="entry name" value="Nucleotide-diphospho-sugar transferases"/>
    <property type="match status" value="1"/>
</dbReference>
<organism evidence="11 12">
    <name type="scientific">Galdieria sulphuraria</name>
    <name type="common">Red alga</name>
    <dbReference type="NCBI Taxonomy" id="130081"/>
    <lineage>
        <taxon>Eukaryota</taxon>
        <taxon>Rhodophyta</taxon>
        <taxon>Bangiophyceae</taxon>
        <taxon>Galdieriales</taxon>
        <taxon>Galdieriaceae</taxon>
        <taxon>Galdieria</taxon>
    </lineage>
</organism>
<evidence type="ECO:0000313" key="12">
    <source>
        <dbReference type="Proteomes" id="UP000030680"/>
    </source>
</evidence>
<keyword evidence="4 11" id="KW-0808">Transferase</keyword>
<evidence type="ECO:0000313" key="11">
    <source>
        <dbReference type="EMBL" id="EME29851.1"/>
    </source>
</evidence>
<evidence type="ECO:0000256" key="6">
    <source>
        <dbReference type="ARBA" id="ARBA00022968"/>
    </source>
</evidence>